<evidence type="ECO:0000256" key="10">
    <source>
        <dbReference type="ARBA" id="ARBA00022977"/>
    </source>
</evidence>
<dbReference type="InterPro" id="IPR029056">
    <property type="entry name" value="Ribokinase-like"/>
</dbReference>
<keyword evidence="10 11" id="KW-0784">Thiamine biosynthesis</keyword>
<dbReference type="OrthoDB" id="8909021at2"/>
<dbReference type="AlphaFoldDB" id="A0A5B2VD75"/>
<name>A0A5B2VD75_9HYPH</name>
<dbReference type="Gene3D" id="3.40.1190.20">
    <property type="match status" value="1"/>
</dbReference>
<evidence type="ECO:0000256" key="6">
    <source>
        <dbReference type="ARBA" id="ARBA00022741"/>
    </source>
</evidence>
<comment type="function">
    <text evidence="11">Catalyzes the phosphorylation of the hydroxyl group of 4-methyl-5-beta-hydroxyethylthiazole (THZ).</text>
</comment>
<dbReference type="GO" id="GO:0009228">
    <property type="term" value="P:thiamine biosynthetic process"/>
    <property type="evidence" value="ECO:0007669"/>
    <property type="project" value="UniProtKB-KW"/>
</dbReference>
<keyword evidence="7 11" id="KW-0418">Kinase</keyword>
<dbReference type="Pfam" id="PF02110">
    <property type="entry name" value="HK"/>
    <property type="match status" value="1"/>
</dbReference>
<dbReference type="CDD" id="cd01170">
    <property type="entry name" value="THZ_kinase"/>
    <property type="match status" value="1"/>
</dbReference>
<comment type="caution">
    <text evidence="11">Lacks conserved residue(s) required for the propagation of feature annotation.</text>
</comment>
<organism evidence="12 13">
    <name type="scientific">Salinarimonas soli</name>
    <dbReference type="NCBI Taxonomy" id="1638099"/>
    <lineage>
        <taxon>Bacteria</taxon>
        <taxon>Pseudomonadati</taxon>
        <taxon>Pseudomonadota</taxon>
        <taxon>Alphaproteobacteria</taxon>
        <taxon>Hyphomicrobiales</taxon>
        <taxon>Salinarimonadaceae</taxon>
        <taxon>Salinarimonas</taxon>
    </lineage>
</organism>
<dbReference type="HAMAP" id="MF_00228">
    <property type="entry name" value="Thz_kinase"/>
    <property type="match status" value="1"/>
</dbReference>
<keyword evidence="8 11" id="KW-0067">ATP-binding</keyword>
<proteinExistence type="inferred from homology"/>
<comment type="cofactor">
    <cofactor evidence="2 11">
        <name>Mg(2+)</name>
        <dbReference type="ChEBI" id="CHEBI:18420"/>
    </cofactor>
</comment>
<keyword evidence="13" id="KW-1185">Reference proteome</keyword>
<dbReference type="GO" id="GO:0004417">
    <property type="term" value="F:hydroxyethylthiazole kinase activity"/>
    <property type="evidence" value="ECO:0007669"/>
    <property type="project" value="UniProtKB-UniRule"/>
</dbReference>
<evidence type="ECO:0000256" key="4">
    <source>
        <dbReference type="ARBA" id="ARBA00022679"/>
    </source>
</evidence>
<evidence type="ECO:0000256" key="2">
    <source>
        <dbReference type="ARBA" id="ARBA00001946"/>
    </source>
</evidence>
<evidence type="ECO:0000313" key="12">
    <source>
        <dbReference type="EMBL" id="KAA2237453.1"/>
    </source>
</evidence>
<evidence type="ECO:0000256" key="7">
    <source>
        <dbReference type="ARBA" id="ARBA00022777"/>
    </source>
</evidence>
<feature type="binding site" evidence="11">
    <location>
        <position position="125"/>
    </location>
    <ligand>
        <name>ATP</name>
        <dbReference type="ChEBI" id="CHEBI:30616"/>
    </ligand>
</feature>
<protein>
    <recommendedName>
        <fullName evidence="11">Hydroxyethylthiazole kinase</fullName>
        <ecNumber evidence="11">2.7.1.50</ecNumber>
    </recommendedName>
    <alternativeName>
        <fullName evidence="11">4-methyl-5-beta-hydroxyethylthiazole kinase</fullName>
        <shortName evidence="11">TH kinase</shortName>
        <shortName evidence="11">Thz kinase</shortName>
    </alternativeName>
</protein>
<dbReference type="RefSeq" id="WP_149817271.1">
    <property type="nucleotide sequence ID" value="NZ_VUOA01000019.1"/>
</dbReference>
<evidence type="ECO:0000256" key="3">
    <source>
        <dbReference type="ARBA" id="ARBA00004868"/>
    </source>
</evidence>
<dbReference type="EMBL" id="VUOA01000019">
    <property type="protein sequence ID" value="KAA2237453.1"/>
    <property type="molecule type" value="Genomic_DNA"/>
</dbReference>
<evidence type="ECO:0000256" key="1">
    <source>
        <dbReference type="ARBA" id="ARBA00001771"/>
    </source>
</evidence>
<keyword evidence="4 11" id="KW-0808">Transferase</keyword>
<dbReference type="GO" id="GO:0005524">
    <property type="term" value="F:ATP binding"/>
    <property type="evidence" value="ECO:0007669"/>
    <property type="project" value="UniProtKB-UniRule"/>
</dbReference>
<evidence type="ECO:0000313" key="13">
    <source>
        <dbReference type="Proteomes" id="UP000323142"/>
    </source>
</evidence>
<keyword evidence="6 11" id="KW-0547">Nucleotide-binding</keyword>
<dbReference type="EC" id="2.7.1.50" evidence="11"/>
<reference evidence="12 13" key="1">
    <citation type="submission" date="2019-09" db="EMBL/GenBank/DDBJ databases">
        <title>Salinarimonas rosea gen. nov., sp. nov., a new member of the a-2 subgroup of the Proteobacteria.</title>
        <authorList>
            <person name="Liu J."/>
        </authorList>
    </citation>
    <scope>NUCLEOTIDE SEQUENCE [LARGE SCALE GENOMIC DNA]</scope>
    <source>
        <strain evidence="12 13">BN140002</strain>
    </source>
</reference>
<dbReference type="PIRSF" id="PIRSF000513">
    <property type="entry name" value="Thz_kinase"/>
    <property type="match status" value="1"/>
</dbReference>
<feature type="binding site" evidence="11">
    <location>
        <position position="185"/>
    </location>
    <ligand>
        <name>substrate</name>
    </ligand>
</feature>
<gene>
    <name evidence="11" type="primary">thiM</name>
    <name evidence="12" type="ORF">F0L46_10690</name>
</gene>
<comment type="pathway">
    <text evidence="3 11">Cofactor biosynthesis; thiamine diphosphate biosynthesis; 4-methyl-5-(2-phosphoethyl)-thiazole from 5-(2-hydroxyethyl)-4-methylthiazole: step 1/1.</text>
</comment>
<comment type="catalytic activity">
    <reaction evidence="1 11">
        <text>5-(2-hydroxyethyl)-4-methylthiazole + ATP = 4-methyl-5-(2-phosphooxyethyl)-thiazole + ADP + H(+)</text>
        <dbReference type="Rhea" id="RHEA:24212"/>
        <dbReference type="ChEBI" id="CHEBI:15378"/>
        <dbReference type="ChEBI" id="CHEBI:17957"/>
        <dbReference type="ChEBI" id="CHEBI:30616"/>
        <dbReference type="ChEBI" id="CHEBI:58296"/>
        <dbReference type="ChEBI" id="CHEBI:456216"/>
        <dbReference type="EC" id="2.7.1.50"/>
    </reaction>
</comment>
<dbReference type="GO" id="GO:0000287">
    <property type="term" value="F:magnesium ion binding"/>
    <property type="evidence" value="ECO:0007669"/>
    <property type="project" value="UniProtKB-UniRule"/>
</dbReference>
<dbReference type="Proteomes" id="UP000323142">
    <property type="component" value="Unassembled WGS sequence"/>
</dbReference>
<dbReference type="UniPathway" id="UPA00060">
    <property type="reaction ID" value="UER00139"/>
</dbReference>
<dbReference type="PRINTS" id="PR01099">
    <property type="entry name" value="HYETHTZKNASE"/>
</dbReference>
<keyword evidence="9 11" id="KW-0460">Magnesium</keyword>
<comment type="caution">
    <text evidence="12">The sequence shown here is derived from an EMBL/GenBank/DDBJ whole genome shotgun (WGS) entry which is preliminary data.</text>
</comment>
<evidence type="ECO:0000256" key="11">
    <source>
        <dbReference type="HAMAP-Rule" id="MF_00228"/>
    </source>
</evidence>
<comment type="similarity">
    <text evidence="11">Belongs to the Thz kinase family.</text>
</comment>
<accession>A0A5B2VD75</accession>
<dbReference type="SUPFAM" id="SSF53613">
    <property type="entry name" value="Ribokinase-like"/>
    <property type="match status" value="1"/>
</dbReference>
<evidence type="ECO:0000256" key="8">
    <source>
        <dbReference type="ARBA" id="ARBA00022840"/>
    </source>
</evidence>
<evidence type="ECO:0000256" key="9">
    <source>
        <dbReference type="ARBA" id="ARBA00022842"/>
    </source>
</evidence>
<reference evidence="12 13" key="2">
    <citation type="submission" date="2019-09" db="EMBL/GenBank/DDBJ databases">
        <authorList>
            <person name="Jin C."/>
        </authorList>
    </citation>
    <scope>NUCLEOTIDE SEQUENCE [LARGE SCALE GENOMIC DNA]</scope>
    <source>
        <strain evidence="12 13">BN140002</strain>
    </source>
</reference>
<dbReference type="GO" id="GO:0009229">
    <property type="term" value="P:thiamine diphosphate biosynthetic process"/>
    <property type="evidence" value="ECO:0007669"/>
    <property type="project" value="UniProtKB-UniRule"/>
</dbReference>
<evidence type="ECO:0000256" key="5">
    <source>
        <dbReference type="ARBA" id="ARBA00022723"/>
    </source>
</evidence>
<dbReference type="InterPro" id="IPR000417">
    <property type="entry name" value="Hyethyz_kinase"/>
</dbReference>
<sequence>MSESPDPIARAGALLRELRERRPRVHAITNAAAQTLTANLLLAVGAVPSLTTSAEEAPAFTARADALVINLGTLDAERRAAIPWCIAAARGAGKPWVLDPVFVEASPPRLELARLTLAGQPAILRCNAVEAEALTGEAPTPDVVHAFASAHGAVIALTGPTDLVVDGRRLARIANGHPLMTRVTAMGCAGTALLAAFAALEPDPWLAAACGLLVLGVAGEVAGETARGPGTFPAAFLDALDALDGSQIAARARLS</sequence>
<keyword evidence="5 11" id="KW-0479">Metal-binding</keyword>
<feature type="binding site" evidence="11">
    <location>
        <position position="158"/>
    </location>
    <ligand>
        <name>ATP</name>
        <dbReference type="ChEBI" id="CHEBI:30616"/>
    </ligand>
</feature>